<reference evidence="2" key="1">
    <citation type="journal article" date="2023" name="bioRxiv">
        <title>Improved chromosome-level genome assembly for marigold (Tagetes erecta).</title>
        <authorList>
            <person name="Jiang F."/>
            <person name="Yuan L."/>
            <person name="Wang S."/>
            <person name="Wang H."/>
            <person name="Xu D."/>
            <person name="Wang A."/>
            <person name="Fan W."/>
        </authorList>
    </citation>
    <scope>NUCLEOTIDE SEQUENCE</scope>
    <source>
        <strain evidence="2">WSJ</strain>
        <tissue evidence="2">Leaf</tissue>
    </source>
</reference>
<accession>A0AAD8KZD6</accession>
<name>A0AAD8KZD6_TARER</name>
<keyword evidence="3" id="KW-1185">Reference proteome</keyword>
<protein>
    <submittedName>
        <fullName evidence="2">Uncharacterized protein</fullName>
    </submittedName>
</protein>
<gene>
    <name evidence="2" type="ORF">QVD17_08765</name>
</gene>
<proteinExistence type="predicted"/>
<comment type="caution">
    <text evidence="2">The sequence shown here is derived from an EMBL/GenBank/DDBJ whole genome shotgun (WGS) entry which is preliminary data.</text>
</comment>
<dbReference type="Proteomes" id="UP001229421">
    <property type="component" value="Unassembled WGS sequence"/>
</dbReference>
<dbReference type="AlphaFoldDB" id="A0AAD8KZD6"/>
<evidence type="ECO:0000313" key="3">
    <source>
        <dbReference type="Proteomes" id="UP001229421"/>
    </source>
</evidence>
<evidence type="ECO:0000313" key="2">
    <source>
        <dbReference type="EMBL" id="KAK1431947.1"/>
    </source>
</evidence>
<evidence type="ECO:0000256" key="1">
    <source>
        <dbReference type="SAM" id="MobiDB-lite"/>
    </source>
</evidence>
<sequence length="92" mass="9990">MAPARGIGRGPNPNPNPWLKLAVVEAICMLDRSVLMVLIRSSSSSNNARNQDEAHEPSEEDAGNPASLPEKAVLCLVSENACPVQSKWQRLR</sequence>
<dbReference type="EMBL" id="JAUHHV010000002">
    <property type="protein sequence ID" value="KAK1431947.1"/>
    <property type="molecule type" value="Genomic_DNA"/>
</dbReference>
<organism evidence="2 3">
    <name type="scientific">Tagetes erecta</name>
    <name type="common">African marigold</name>
    <dbReference type="NCBI Taxonomy" id="13708"/>
    <lineage>
        <taxon>Eukaryota</taxon>
        <taxon>Viridiplantae</taxon>
        <taxon>Streptophyta</taxon>
        <taxon>Embryophyta</taxon>
        <taxon>Tracheophyta</taxon>
        <taxon>Spermatophyta</taxon>
        <taxon>Magnoliopsida</taxon>
        <taxon>eudicotyledons</taxon>
        <taxon>Gunneridae</taxon>
        <taxon>Pentapetalae</taxon>
        <taxon>asterids</taxon>
        <taxon>campanulids</taxon>
        <taxon>Asterales</taxon>
        <taxon>Asteraceae</taxon>
        <taxon>Asteroideae</taxon>
        <taxon>Heliantheae alliance</taxon>
        <taxon>Tageteae</taxon>
        <taxon>Tagetes</taxon>
    </lineage>
</organism>
<feature type="region of interest" description="Disordered" evidence="1">
    <location>
        <begin position="42"/>
        <end position="66"/>
    </location>
</feature>